<evidence type="ECO:0000256" key="10">
    <source>
        <dbReference type="ARBA" id="ARBA00023010"/>
    </source>
</evidence>
<dbReference type="Pfam" id="PF03031">
    <property type="entry name" value="NIF"/>
    <property type="match status" value="1"/>
</dbReference>
<gene>
    <name evidence="17" type="ORF">g.12824</name>
</gene>
<dbReference type="EMBL" id="GECU01027266">
    <property type="protein sequence ID" value="JAS80440.1"/>
    <property type="molecule type" value="Transcribed_RNA"/>
</dbReference>
<dbReference type="InterPro" id="IPR036412">
    <property type="entry name" value="HAD-like_sf"/>
</dbReference>
<dbReference type="InterPro" id="IPR004274">
    <property type="entry name" value="FCP1_dom"/>
</dbReference>
<comment type="subunit">
    <text evidence="13">Component of the TIM23 complex at least composed of Tim23, Tim17 (Tim17a1, Tim17a2 or Tim17b1) and a Tim50.</text>
</comment>
<evidence type="ECO:0000256" key="11">
    <source>
        <dbReference type="ARBA" id="ARBA00023128"/>
    </source>
</evidence>
<evidence type="ECO:0000256" key="6">
    <source>
        <dbReference type="ARBA" id="ARBA00022792"/>
    </source>
</evidence>
<evidence type="ECO:0000256" key="8">
    <source>
        <dbReference type="ARBA" id="ARBA00022946"/>
    </source>
</evidence>
<evidence type="ECO:0000256" key="5">
    <source>
        <dbReference type="ARBA" id="ARBA00022692"/>
    </source>
</evidence>
<dbReference type="GO" id="GO:0015031">
    <property type="term" value="P:protein transport"/>
    <property type="evidence" value="ECO:0007669"/>
    <property type="project" value="UniProtKB-KW"/>
</dbReference>
<evidence type="ECO:0000256" key="4">
    <source>
        <dbReference type="ARBA" id="ARBA00022448"/>
    </source>
</evidence>
<dbReference type="InterPro" id="IPR050365">
    <property type="entry name" value="TIM50"/>
</dbReference>
<keyword evidence="4 14" id="KW-0813">Transport</keyword>
<evidence type="ECO:0000256" key="3">
    <source>
        <dbReference type="ARBA" id="ARBA00006344"/>
    </source>
</evidence>
<protein>
    <recommendedName>
        <fullName evidence="14">Mitochondrial import inner membrane translocase subunit TIM50</fullName>
    </recommendedName>
</protein>
<keyword evidence="8 14" id="KW-0809">Transit peptide</keyword>
<feature type="transmembrane region" description="Helical" evidence="14">
    <location>
        <begin position="119"/>
        <end position="137"/>
    </location>
</feature>
<keyword evidence="12 14" id="KW-0472">Membrane</keyword>
<dbReference type="InterPro" id="IPR023214">
    <property type="entry name" value="HAD_sf"/>
</dbReference>
<feature type="domain" description="FCP1 homology" evidence="16">
    <location>
        <begin position="196"/>
        <end position="340"/>
    </location>
</feature>
<evidence type="ECO:0000256" key="14">
    <source>
        <dbReference type="RuleBase" id="RU365079"/>
    </source>
</evidence>
<comment type="subcellular location">
    <subcellularLocation>
        <location evidence="2 14">Mitochondrion inner membrane</location>
        <topology evidence="2 14">Single-pass membrane protein</topology>
    </subcellularLocation>
</comment>
<dbReference type="SUPFAM" id="SSF56784">
    <property type="entry name" value="HAD-like"/>
    <property type="match status" value="1"/>
</dbReference>
<evidence type="ECO:0000313" key="17">
    <source>
        <dbReference type="EMBL" id="JAS80440.1"/>
    </source>
</evidence>
<evidence type="ECO:0000256" key="7">
    <source>
        <dbReference type="ARBA" id="ARBA00022927"/>
    </source>
</evidence>
<feature type="non-terminal residue" evidence="17">
    <location>
        <position position="1"/>
    </location>
</feature>
<evidence type="ECO:0000256" key="15">
    <source>
        <dbReference type="SAM" id="MobiDB-lite"/>
    </source>
</evidence>
<comment type="function">
    <text evidence="1 14">Essential component of the TIM23 complex, a complex that mediates the translocation of transit peptide-containing proteins across the mitochondrial inner membrane.</text>
</comment>
<organism evidence="17">
    <name type="scientific">Homalodisca liturata</name>
    <dbReference type="NCBI Taxonomy" id="320908"/>
    <lineage>
        <taxon>Eukaryota</taxon>
        <taxon>Metazoa</taxon>
        <taxon>Ecdysozoa</taxon>
        <taxon>Arthropoda</taxon>
        <taxon>Hexapoda</taxon>
        <taxon>Insecta</taxon>
        <taxon>Pterygota</taxon>
        <taxon>Neoptera</taxon>
        <taxon>Paraneoptera</taxon>
        <taxon>Hemiptera</taxon>
        <taxon>Auchenorrhyncha</taxon>
        <taxon>Membracoidea</taxon>
        <taxon>Cicadellidae</taxon>
        <taxon>Cicadellinae</taxon>
        <taxon>Proconiini</taxon>
        <taxon>Homalodisca</taxon>
    </lineage>
</organism>
<keyword evidence="6" id="KW-0999">Mitochondrion inner membrane</keyword>
<evidence type="ECO:0000256" key="1">
    <source>
        <dbReference type="ARBA" id="ARBA00002959"/>
    </source>
</evidence>
<reference evidence="17" key="1">
    <citation type="submission" date="2015-11" db="EMBL/GenBank/DDBJ databases">
        <title>De novo transcriptome assembly of four potential Pierce s Disease insect vectors from Arizona vineyards.</title>
        <authorList>
            <person name="Tassone E.E."/>
        </authorList>
    </citation>
    <scope>NUCLEOTIDE SEQUENCE</scope>
</reference>
<accession>A0A1B6I0K3</accession>
<evidence type="ECO:0000259" key="16">
    <source>
        <dbReference type="PROSITE" id="PS50969"/>
    </source>
</evidence>
<keyword evidence="11 14" id="KW-0496">Mitochondrion</keyword>
<evidence type="ECO:0000256" key="9">
    <source>
        <dbReference type="ARBA" id="ARBA00022989"/>
    </source>
</evidence>
<dbReference type="SMART" id="SM00577">
    <property type="entry name" value="CPDc"/>
    <property type="match status" value="1"/>
</dbReference>
<keyword evidence="7 14" id="KW-0653">Protein transport</keyword>
<dbReference type="AlphaFoldDB" id="A0A1B6I0K3"/>
<feature type="region of interest" description="Disordered" evidence="15">
    <location>
        <begin position="81"/>
        <end position="109"/>
    </location>
</feature>
<keyword evidence="10 14" id="KW-0811">Translocation</keyword>
<proteinExistence type="inferred from homology"/>
<evidence type="ECO:0000256" key="13">
    <source>
        <dbReference type="ARBA" id="ARBA00061911"/>
    </source>
</evidence>
<dbReference type="PANTHER" id="PTHR12210">
    <property type="entry name" value="DULLARD PROTEIN PHOSPHATASE"/>
    <property type="match status" value="1"/>
</dbReference>
<dbReference type="GO" id="GO:0005744">
    <property type="term" value="C:TIM23 mitochondrial import inner membrane translocase complex"/>
    <property type="evidence" value="ECO:0007669"/>
    <property type="project" value="UniProtKB-UniRule"/>
</dbReference>
<feature type="compositionally biased region" description="Basic and acidic residues" evidence="15">
    <location>
        <begin position="90"/>
        <end position="109"/>
    </location>
</feature>
<dbReference type="PROSITE" id="PS50969">
    <property type="entry name" value="FCP1"/>
    <property type="match status" value="1"/>
</dbReference>
<feature type="region of interest" description="Disordered" evidence="15">
    <location>
        <begin position="376"/>
        <end position="398"/>
    </location>
</feature>
<evidence type="ECO:0000256" key="2">
    <source>
        <dbReference type="ARBA" id="ARBA00004434"/>
    </source>
</evidence>
<dbReference type="Gene3D" id="3.40.50.1000">
    <property type="entry name" value="HAD superfamily/HAD-like"/>
    <property type="match status" value="1"/>
</dbReference>
<dbReference type="CDD" id="cd07521">
    <property type="entry name" value="HAD_FCP1-like"/>
    <property type="match status" value="1"/>
</dbReference>
<evidence type="ECO:0000256" key="12">
    <source>
        <dbReference type="ARBA" id="ARBA00023136"/>
    </source>
</evidence>
<name>A0A1B6I0K3_9HEMI</name>
<sequence length="398" mass="45996">IKKMANVGRSCAQFSRKLLFNSLSNANNYARFSRQFSLSIKSSSVVNRFSNATGYVSFLPIGTSLFRHYGTEKIDTQKILENTFPQPKSDGSDSDKGSSKNEEEEERLKREASWRTMKISLIAIASSITFCGGYIIFSFGSPMQNEDGTFEEDEFSRLPIVTQYLKRTFKTMNFYTKMIKEPSRKKLLPEPLQYPYMQPPYTLVLELTDLLVHPEWTYSTGWRFKKRPGVDQFLEQVGPPLFEIVIYTAEQGMVAFPIINTLDPNGYIMYRLFRDATDYVDGHHVKNLDCLNRDLKRVIVVDWNPNSVKLHRANTFLVPRWTGSDSDTSLMDLAAFLKTIASNDVDDVRDVLVHYSQFDDPLETFKEKQRILMEEMEKEQEKKRVPTKFGWPSKSPFS</sequence>
<keyword evidence="5 14" id="KW-0812">Transmembrane</keyword>
<keyword evidence="9 14" id="KW-1133">Transmembrane helix</keyword>
<dbReference type="FunFam" id="3.40.50.1000:FF:000019">
    <property type="entry name" value="Mitochondrial import inner membrane translocase subunit TIM50"/>
    <property type="match status" value="1"/>
</dbReference>
<comment type="similarity">
    <text evidence="3 14">Belongs to the TIM50 family.</text>
</comment>